<gene>
    <name evidence="1" type="ORF">JY651_05005</name>
</gene>
<protein>
    <recommendedName>
        <fullName evidence="3">VCBS repeat-containing protein</fullName>
    </recommendedName>
</protein>
<dbReference type="Proteomes" id="UP000662747">
    <property type="component" value="Chromosome"/>
</dbReference>
<dbReference type="EMBL" id="CP071090">
    <property type="protein sequence ID" value="QSQ24328.1"/>
    <property type="molecule type" value="Genomic_DNA"/>
</dbReference>
<dbReference type="RefSeq" id="WP_206725894.1">
    <property type="nucleotide sequence ID" value="NZ_CP071090.1"/>
</dbReference>
<dbReference type="InterPro" id="IPR028994">
    <property type="entry name" value="Integrin_alpha_N"/>
</dbReference>
<proteinExistence type="predicted"/>
<evidence type="ECO:0008006" key="3">
    <source>
        <dbReference type="Google" id="ProtNLM"/>
    </source>
</evidence>
<keyword evidence="2" id="KW-1185">Reference proteome</keyword>
<evidence type="ECO:0000313" key="2">
    <source>
        <dbReference type="Proteomes" id="UP000662747"/>
    </source>
</evidence>
<evidence type="ECO:0000313" key="1">
    <source>
        <dbReference type="EMBL" id="QSQ24328.1"/>
    </source>
</evidence>
<organism evidence="1 2">
    <name type="scientific">Pyxidicoccus parkwayensis</name>
    <dbReference type="NCBI Taxonomy" id="2813578"/>
    <lineage>
        <taxon>Bacteria</taxon>
        <taxon>Pseudomonadati</taxon>
        <taxon>Myxococcota</taxon>
        <taxon>Myxococcia</taxon>
        <taxon>Myxococcales</taxon>
        <taxon>Cystobacterineae</taxon>
        <taxon>Myxococcaceae</taxon>
        <taxon>Pyxidicoccus</taxon>
    </lineage>
</organism>
<reference evidence="1 2" key="1">
    <citation type="submission" date="2021-02" db="EMBL/GenBank/DDBJ databases">
        <title>De Novo genome assembly of isolated myxobacteria.</title>
        <authorList>
            <person name="Stevens D.C."/>
        </authorList>
    </citation>
    <scope>NUCLEOTIDE SEQUENCE [LARGE SCALE GENOMIC DNA]</scope>
    <source>
        <strain evidence="2">SCPEA02</strain>
    </source>
</reference>
<sequence>MSGDLINTGMTDATGWSSGNRLFMADYDGDGDDDLIARDAFGVFTALRSNGTSFVNAGVLYFAANPTDANGWNDGNRFWVMDYDRDGDDDLITRNALGDFGALRSDVTHLISTAALYSNSTFSDANGWNEGNRFFVMDYDGDGDKDLVLRFASGSFVALRAEPTYLALSSTLATSFMSDAWGWNEPNRYFMGDADGDGDGDADLLARDSVGGFMLLRADRPALTLTVPVAPTTFRAP</sequence>
<accession>A0ABX7P0Q3</accession>
<dbReference type="SUPFAM" id="SSF69318">
    <property type="entry name" value="Integrin alpha N-terminal domain"/>
    <property type="match status" value="1"/>
</dbReference>
<name>A0ABX7P0Q3_9BACT</name>